<feature type="region of interest" description="Disordered" evidence="1">
    <location>
        <begin position="85"/>
        <end position="107"/>
    </location>
</feature>
<comment type="caution">
    <text evidence="2">The sequence shown here is derived from an EMBL/GenBank/DDBJ whole genome shotgun (WGS) entry which is preliminary data.</text>
</comment>
<protein>
    <submittedName>
        <fullName evidence="2">Uncharacterized protein</fullName>
    </submittedName>
</protein>
<keyword evidence="3" id="KW-1185">Reference proteome</keyword>
<reference evidence="2 3" key="1">
    <citation type="journal article" date="2021" name="bioRxiv">
        <title>Chromosome-scale and haplotype-resolved genome assembly of a tetraploid potato cultivar.</title>
        <authorList>
            <person name="Sun H."/>
            <person name="Jiao W.-B."/>
            <person name="Krause K."/>
            <person name="Campoy J.A."/>
            <person name="Goel M."/>
            <person name="Folz-Donahue K."/>
            <person name="Kukat C."/>
            <person name="Huettel B."/>
            <person name="Schneeberger K."/>
        </authorList>
    </citation>
    <scope>NUCLEOTIDE SEQUENCE [LARGE SCALE GENOMIC DNA]</scope>
    <source>
        <strain evidence="2">SolTubOtavaFocal</strain>
        <tissue evidence="2">Leaves</tissue>
    </source>
</reference>
<dbReference type="EMBL" id="JAIVGD010000023">
    <property type="protein sequence ID" value="KAH0742819.1"/>
    <property type="molecule type" value="Genomic_DNA"/>
</dbReference>
<organism evidence="2 3">
    <name type="scientific">Solanum tuberosum</name>
    <name type="common">Potato</name>
    <dbReference type="NCBI Taxonomy" id="4113"/>
    <lineage>
        <taxon>Eukaryota</taxon>
        <taxon>Viridiplantae</taxon>
        <taxon>Streptophyta</taxon>
        <taxon>Embryophyta</taxon>
        <taxon>Tracheophyta</taxon>
        <taxon>Spermatophyta</taxon>
        <taxon>Magnoliopsida</taxon>
        <taxon>eudicotyledons</taxon>
        <taxon>Gunneridae</taxon>
        <taxon>Pentapetalae</taxon>
        <taxon>asterids</taxon>
        <taxon>lamiids</taxon>
        <taxon>Solanales</taxon>
        <taxon>Solanaceae</taxon>
        <taxon>Solanoideae</taxon>
        <taxon>Solaneae</taxon>
        <taxon>Solanum</taxon>
    </lineage>
</organism>
<feature type="region of interest" description="Disordered" evidence="1">
    <location>
        <begin position="1"/>
        <end position="21"/>
    </location>
</feature>
<feature type="compositionally biased region" description="Polar residues" evidence="1">
    <location>
        <begin position="98"/>
        <end position="107"/>
    </location>
</feature>
<gene>
    <name evidence="2" type="ORF">KY290_030812</name>
</gene>
<evidence type="ECO:0000256" key="1">
    <source>
        <dbReference type="SAM" id="MobiDB-lite"/>
    </source>
</evidence>
<proteinExistence type="predicted"/>
<evidence type="ECO:0000313" key="3">
    <source>
        <dbReference type="Proteomes" id="UP000826656"/>
    </source>
</evidence>
<evidence type="ECO:0000313" key="2">
    <source>
        <dbReference type="EMBL" id="KAH0742819.1"/>
    </source>
</evidence>
<accession>A0ABQ7U9B7</accession>
<sequence>MEQVQLPEGVTPPSGIRNEATSKLNSVYEEIHPVIEMYGPDNQDSVPIRMAEKWIEAKCSKYKAEFDLYFSMIKNAMFPLIPATDATAAGPSEGGTGSQTANAEEGTGPQTGNACLSCFSCCV</sequence>
<name>A0ABQ7U9B7_SOLTU</name>
<dbReference type="Proteomes" id="UP000826656">
    <property type="component" value="Unassembled WGS sequence"/>
</dbReference>